<dbReference type="InterPro" id="IPR050194">
    <property type="entry name" value="Glycosyltransferase_grp1"/>
</dbReference>
<dbReference type="SUPFAM" id="SSF53756">
    <property type="entry name" value="UDP-Glycosyltransferase/glycogen phosphorylase"/>
    <property type="match status" value="1"/>
</dbReference>
<feature type="non-terminal residue" evidence="2">
    <location>
        <position position="1"/>
    </location>
</feature>
<dbReference type="Proteomes" id="UP001596303">
    <property type="component" value="Unassembled WGS sequence"/>
</dbReference>
<dbReference type="PANTHER" id="PTHR45947:SF3">
    <property type="entry name" value="SULFOQUINOVOSYL TRANSFERASE SQD2"/>
    <property type="match status" value="1"/>
</dbReference>
<protein>
    <submittedName>
        <fullName evidence="2">Glycosyltransferase family 4 protein</fullName>
        <ecNumber evidence="2">2.4.-.-</ecNumber>
    </submittedName>
</protein>
<comment type="caution">
    <text evidence="2">The sequence shown here is derived from an EMBL/GenBank/DDBJ whole genome shotgun (WGS) entry which is preliminary data.</text>
</comment>
<dbReference type="EC" id="2.4.-.-" evidence="2"/>
<feature type="domain" description="Glycosyl transferase family 1" evidence="1">
    <location>
        <begin position="12"/>
        <end position="174"/>
    </location>
</feature>
<keyword evidence="3" id="KW-1185">Reference proteome</keyword>
<proteinExistence type="predicted"/>
<dbReference type="InterPro" id="IPR001296">
    <property type="entry name" value="Glyco_trans_1"/>
</dbReference>
<keyword evidence="2" id="KW-0328">Glycosyltransferase</keyword>
<dbReference type="Pfam" id="PF00534">
    <property type="entry name" value="Glycos_transf_1"/>
    <property type="match status" value="1"/>
</dbReference>
<evidence type="ECO:0000313" key="3">
    <source>
        <dbReference type="Proteomes" id="UP001596303"/>
    </source>
</evidence>
<gene>
    <name evidence="2" type="ORF">ACFQDM_06805</name>
</gene>
<evidence type="ECO:0000313" key="2">
    <source>
        <dbReference type="EMBL" id="MFC6197780.1"/>
    </source>
</evidence>
<keyword evidence="2" id="KW-0808">Transferase</keyword>
<dbReference type="RefSeq" id="WP_377377182.1">
    <property type="nucleotide sequence ID" value="NZ_JBHSSW010000007.1"/>
</dbReference>
<accession>A0ABW1S7W9</accession>
<dbReference type="PANTHER" id="PTHR45947">
    <property type="entry name" value="SULFOQUINOVOSYL TRANSFERASE SQD2"/>
    <property type="match status" value="1"/>
</dbReference>
<dbReference type="CDD" id="cd03801">
    <property type="entry name" value="GT4_PimA-like"/>
    <property type="match status" value="1"/>
</dbReference>
<evidence type="ECO:0000259" key="1">
    <source>
        <dbReference type="Pfam" id="PF00534"/>
    </source>
</evidence>
<dbReference type="EMBL" id="JBHSSW010000007">
    <property type="protein sequence ID" value="MFC6197780.1"/>
    <property type="molecule type" value="Genomic_DNA"/>
</dbReference>
<reference evidence="3" key="1">
    <citation type="journal article" date="2019" name="Int. J. Syst. Evol. Microbiol.">
        <title>The Global Catalogue of Microorganisms (GCM) 10K type strain sequencing project: providing services to taxonomists for standard genome sequencing and annotation.</title>
        <authorList>
            <consortium name="The Broad Institute Genomics Platform"/>
            <consortium name="The Broad Institute Genome Sequencing Center for Infectious Disease"/>
            <person name="Wu L."/>
            <person name="Ma J."/>
        </authorList>
    </citation>
    <scope>NUCLEOTIDE SEQUENCE [LARGE SCALE GENOMIC DNA]</scope>
    <source>
        <strain evidence="3">CGMCC-1.15741</strain>
    </source>
</reference>
<organism evidence="2 3">
    <name type="scientific">Ponticaulis profundi</name>
    <dbReference type="NCBI Taxonomy" id="2665222"/>
    <lineage>
        <taxon>Bacteria</taxon>
        <taxon>Pseudomonadati</taxon>
        <taxon>Pseudomonadota</taxon>
        <taxon>Alphaproteobacteria</taxon>
        <taxon>Hyphomonadales</taxon>
        <taxon>Hyphomonadaceae</taxon>
        <taxon>Ponticaulis</taxon>
    </lineage>
</organism>
<sequence length="204" mass="22840">DLPEESAQRLDARRSGENRPDRLRVIYLGRLDQQKGLERLISIVDSSHSESLPIDWRLIGKQVMTHGEMRLPSRITKMIEPPITTPEGLAEALEWADIFVLPSYYEGLPLTILEAMRSGVVPIATDAGAVSEVVQSWQNGVVLSQSDTVDEAIAALRHLCFDPDLLHKLAHQARLDMRGRDWDGAVRPVIERLETMLATGEKKT</sequence>
<dbReference type="GO" id="GO:0016757">
    <property type="term" value="F:glycosyltransferase activity"/>
    <property type="evidence" value="ECO:0007669"/>
    <property type="project" value="UniProtKB-KW"/>
</dbReference>
<dbReference type="Gene3D" id="3.40.50.2000">
    <property type="entry name" value="Glycogen Phosphorylase B"/>
    <property type="match status" value="1"/>
</dbReference>
<name>A0ABW1S7W9_9PROT</name>